<keyword evidence="2" id="KW-1185">Reference proteome</keyword>
<comment type="caution">
    <text evidence="1">The sequence shown here is derived from an EMBL/GenBank/DDBJ whole genome shotgun (WGS) entry which is preliminary data.</text>
</comment>
<dbReference type="Proteomes" id="UP001497382">
    <property type="component" value="Unassembled WGS sequence"/>
</dbReference>
<accession>A0AAV2A3M4</accession>
<evidence type="ECO:0000313" key="1">
    <source>
        <dbReference type="EMBL" id="CAL1278617.1"/>
    </source>
</evidence>
<dbReference type="EMBL" id="CAXIEN010000114">
    <property type="protein sequence ID" value="CAL1278617.1"/>
    <property type="molecule type" value="Genomic_DNA"/>
</dbReference>
<reference evidence="1 2" key="1">
    <citation type="submission" date="2024-04" db="EMBL/GenBank/DDBJ databases">
        <authorList>
            <person name="Rising A."/>
            <person name="Reimegard J."/>
            <person name="Sonavane S."/>
            <person name="Akerstrom W."/>
            <person name="Nylinder S."/>
            <person name="Hedman E."/>
            <person name="Kallberg Y."/>
        </authorList>
    </citation>
    <scope>NUCLEOTIDE SEQUENCE [LARGE SCALE GENOMIC DNA]</scope>
</reference>
<dbReference type="AlphaFoldDB" id="A0AAV2A3M4"/>
<name>A0AAV2A3M4_9ARAC</name>
<gene>
    <name evidence="1" type="ORF">LARSCL_LOCUS9890</name>
</gene>
<proteinExistence type="predicted"/>
<evidence type="ECO:0000313" key="2">
    <source>
        <dbReference type="Proteomes" id="UP001497382"/>
    </source>
</evidence>
<organism evidence="1 2">
    <name type="scientific">Larinioides sclopetarius</name>
    <dbReference type="NCBI Taxonomy" id="280406"/>
    <lineage>
        <taxon>Eukaryota</taxon>
        <taxon>Metazoa</taxon>
        <taxon>Ecdysozoa</taxon>
        <taxon>Arthropoda</taxon>
        <taxon>Chelicerata</taxon>
        <taxon>Arachnida</taxon>
        <taxon>Araneae</taxon>
        <taxon>Araneomorphae</taxon>
        <taxon>Entelegynae</taxon>
        <taxon>Araneoidea</taxon>
        <taxon>Araneidae</taxon>
        <taxon>Larinioides</taxon>
    </lineage>
</organism>
<sequence length="57" mass="6530">MPSNWCFIRTKLTLHYDKYVGFTPGRYALPAIPVRAESPFGVNCDDPVRVENEVINM</sequence>
<protein>
    <submittedName>
        <fullName evidence="1">Uncharacterized protein</fullName>
    </submittedName>
</protein>